<keyword evidence="5" id="KW-1185">Reference proteome</keyword>
<proteinExistence type="predicted"/>
<feature type="region of interest" description="Disordered" evidence="1">
    <location>
        <begin position="226"/>
        <end position="246"/>
    </location>
</feature>
<evidence type="ECO:0000313" key="5">
    <source>
        <dbReference type="Proteomes" id="UP001165065"/>
    </source>
</evidence>
<organism evidence="4 5">
    <name type="scientific">Triparma columacea</name>
    <dbReference type="NCBI Taxonomy" id="722753"/>
    <lineage>
        <taxon>Eukaryota</taxon>
        <taxon>Sar</taxon>
        <taxon>Stramenopiles</taxon>
        <taxon>Ochrophyta</taxon>
        <taxon>Bolidophyceae</taxon>
        <taxon>Parmales</taxon>
        <taxon>Triparmaceae</taxon>
        <taxon>Triparma</taxon>
    </lineage>
</organism>
<evidence type="ECO:0000259" key="3">
    <source>
        <dbReference type="PROSITE" id="PS50053"/>
    </source>
</evidence>
<dbReference type="AlphaFoldDB" id="A0A9W7G2G1"/>
<dbReference type="InterPro" id="IPR019954">
    <property type="entry name" value="Ubiquitin_CS"/>
</dbReference>
<feature type="chain" id="PRO_5040939861" description="Ubiquitin-like domain-containing protein" evidence="2">
    <location>
        <begin position="22"/>
        <end position="278"/>
    </location>
</feature>
<dbReference type="PRINTS" id="PR00348">
    <property type="entry name" value="UBIQUITIN"/>
</dbReference>
<gene>
    <name evidence="4" type="ORF">TrCOL_g1403</name>
</gene>
<dbReference type="EMBL" id="BRYA01000714">
    <property type="protein sequence ID" value="GMI30514.1"/>
    <property type="molecule type" value="Genomic_DNA"/>
</dbReference>
<protein>
    <recommendedName>
        <fullName evidence="3">Ubiquitin-like domain-containing protein</fullName>
    </recommendedName>
</protein>
<name>A0A9W7G2G1_9STRA</name>
<feature type="signal peptide" evidence="2">
    <location>
        <begin position="1"/>
        <end position="21"/>
    </location>
</feature>
<keyword evidence="2" id="KW-0732">Signal</keyword>
<accession>A0A9W7G2G1</accession>
<dbReference type="PROSITE" id="PS50053">
    <property type="entry name" value="UBIQUITIN_2"/>
    <property type="match status" value="1"/>
</dbReference>
<evidence type="ECO:0000313" key="4">
    <source>
        <dbReference type="EMBL" id="GMI30514.1"/>
    </source>
</evidence>
<dbReference type="PROSITE" id="PS00299">
    <property type="entry name" value="UBIQUITIN_1"/>
    <property type="match status" value="1"/>
</dbReference>
<dbReference type="Pfam" id="PF00240">
    <property type="entry name" value="ubiquitin"/>
    <property type="match status" value="1"/>
</dbReference>
<dbReference type="Gene3D" id="3.10.20.90">
    <property type="entry name" value="Phosphatidylinositol 3-kinase Catalytic Subunit, Chain A, domain 1"/>
    <property type="match status" value="1"/>
</dbReference>
<dbReference type="InterPro" id="IPR000626">
    <property type="entry name" value="Ubiquitin-like_dom"/>
</dbReference>
<comment type="caution">
    <text evidence="4">The sequence shown here is derived from an EMBL/GenBank/DDBJ whole genome shotgun (WGS) entry which is preliminary data.</text>
</comment>
<dbReference type="OrthoDB" id="419317at2759"/>
<sequence length="278" mass="30717">MTSSGLLFILLLINVLSLSICLPFVSSPLAKIRHLSPTDRSSVFSLRGGMQLFVKTLSGKTVSIEVEEGESIEDVKAKISEKEGIPAEQQRLIFGGEQLQDGKTIDDYDLGDDSTLHLVLRLRGGRNFLHKCVGAVTFGKICGSFEVDETFVRKHAKLTAEEVKLVQQFIQQSLEEEKAAGKKASKQRKGKESAGFDDVYLREVYYKISDNDGSLKEGGLLDDLIDPSKKGPSSGSPIFRKTGRLMAPDGKKTKLSRFYHSDFQGKLSKALEKMKLVK</sequence>
<dbReference type="InterPro" id="IPR029071">
    <property type="entry name" value="Ubiquitin-like_domsf"/>
</dbReference>
<dbReference type="Proteomes" id="UP001165065">
    <property type="component" value="Unassembled WGS sequence"/>
</dbReference>
<dbReference type="InterPro" id="IPR050158">
    <property type="entry name" value="Ubiquitin_ubiquitin-like"/>
</dbReference>
<dbReference type="PANTHER" id="PTHR10666">
    <property type="entry name" value="UBIQUITIN"/>
    <property type="match status" value="1"/>
</dbReference>
<dbReference type="SUPFAM" id="SSF54236">
    <property type="entry name" value="Ubiquitin-like"/>
    <property type="match status" value="1"/>
</dbReference>
<dbReference type="SMART" id="SM00213">
    <property type="entry name" value="UBQ"/>
    <property type="match status" value="1"/>
</dbReference>
<dbReference type="InterPro" id="IPR019956">
    <property type="entry name" value="Ubiquitin_dom"/>
</dbReference>
<reference evidence="5" key="1">
    <citation type="journal article" date="2023" name="Commun. Biol.">
        <title>Genome analysis of Parmales, the sister group of diatoms, reveals the evolutionary specialization of diatoms from phago-mixotrophs to photoautotrophs.</title>
        <authorList>
            <person name="Ban H."/>
            <person name="Sato S."/>
            <person name="Yoshikawa S."/>
            <person name="Yamada K."/>
            <person name="Nakamura Y."/>
            <person name="Ichinomiya M."/>
            <person name="Sato N."/>
            <person name="Blanc-Mathieu R."/>
            <person name="Endo H."/>
            <person name="Kuwata A."/>
            <person name="Ogata H."/>
        </authorList>
    </citation>
    <scope>NUCLEOTIDE SEQUENCE [LARGE SCALE GENOMIC DNA]</scope>
</reference>
<dbReference type="FunFam" id="3.10.20.90:FF:000160">
    <property type="entry name" value="Polyubiquitin-C"/>
    <property type="match status" value="1"/>
</dbReference>
<evidence type="ECO:0000256" key="1">
    <source>
        <dbReference type="SAM" id="MobiDB-lite"/>
    </source>
</evidence>
<evidence type="ECO:0000256" key="2">
    <source>
        <dbReference type="SAM" id="SignalP"/>
    </source>
</evidence>
<feature type="domain" description="Ubiquitin-like" evidence="3">
    <location>
        <begin position="50"/>
        <end position="125"/>
    </location>
</feature>